<dbReference type="GO" id="GO:0019295">
    <property type="term" value="P:coenzyme M biosynthetic process"/>
    <property type="evidence" value="ECO:0007669"/>
    <property type="project" value="InterPro"/>
</dbReference>
<protein>
    <recommendedName>
        <fullName evidence="3 7">2-phosphosulfolactate phosphatase</fullName>
        <ecNumber evidence="3 7">3.1.3.71</ecNumber>
    </recommendedName>
</protein>
<evidence type="ECO:0000313" key="9">
    <source>
        <dbReference type="Proteomes" id="UP000002315"/>
    </source>
</evidence>
<dbReference type="PANTHER" id="PTHR37311:SF1">
    <property type="entry name" value="2-PHOSPHOSULFOLACTATE PHOSPHATASE-RELATED"/>
    <property type="match status" value="1"/>
</dbReference>
<evidence type="ECO:0000256" key="6">
    <source>
        <dbReference type="ARBA" id="ARBA00033711"/>
    </source>
</evidence>
<name>E3GWV3_METFV</name>
<dbReference type="OrthoDB" id="146693at2157"/>
<dbReference type="Gene3D" id="3.90.1560.10">
    <property type="entry name" value="ComB-like"/>
    <property type="match status" value="1"/>
</dbReference>
<dbReference type="GO" id="GO:0050545">
    <property type="term" value="F:sulfopyruvate decarboxylase activity"/>
    <property type="evidence" value="ECO:0007669"/>
    <property type="project" value="TreeGrafter"/>
</dbReference>
<comment type="cofactor">
    <cofactor evidence="1">
        <name>Mg(2+)</name>
        <dbReference type="ChEBI" id="CHEBI:18420"/>
    </cofactor>
</comment>
<dbReference type="InterPro" id="IPR036702">
    <property type="entry name" value="ComB-like_sf"/>
</dbReference>
<dbReference type="PANTHER" id="PTHR37311">
    <property type="entry name" value="2-PHOSPHOSULFOLACTATE PHOSPHATASE-RELATED"/>
    <property type="match status" value="1"/>
</dbReference>
<evidence type="ECO:0000256" key="1">
    <source>
        <dbReference type="ARBA" id="ARBA00001946"/>
    </source>
</evidence>
<dbReference type="HOGENOM" id="CLU_070028_0_1_2"/>
<dbReference type="GO" id="GO:0000287">
    <property type="term" value="F:magnesium ion binding"/>
    <property type="evidence" value="ECO:0007669"/>
    <property type="project" value="InterPro"/>
</dbReference>
<evidence type="ECO:0000256" key="2">
    <source>
        <dbReference type="ARBA" id="ARBA00009997"/>
    </source>
</evidence>
<keyword evidence="4 8" id="KW-0378">Hydrolase</keyword>
<accession>E3GWV3</accession>
<dbReference type="Pfam" id="PF04029">
    <property type="entry name" value="2-ph_phosp"/>
    <property type="match status" value="1"/>
</dbReference>
<dbReference type="SUPFAM" id="SSF142823">
    <property type="entry name" value="ComB-like"/>
    <property type="match status" value="1"/>
</dbReference>
<dbReference type="InterPro" id="IPR027639">
    <property type="entry name" value="ComB_archaeal"/>
</dbReference>
<dbReference type="KEGG" id="mfv:Mfer_1236"/>
<dbReference type="AlphaFoldDB" id="E3GWV3"/>
<evidence type="ECO:0000256" key="3">
    <source>
        <dbReference type="ARBA" id="ARBA00012953"/>
    </source>
</evidence>
<dbReference type="EC" id="3.1.3.71" evidence="3 7"/>
<dbReference type="STRING" id="523846.Mfer_1236"/>
<comment type="similarity">
    <text evidence="2">Belongs to the ComB family.</text>
</comment>
<keyword evidence="9" id="KW-1185">Reference proteome</keyword>
<evidence type="ECO:0000256" key="4">
    <source>
        <dbReference type="ARBA" id="ARBA00022801"/>
    </source>
</evidence>
<proteinExistence type="inferred from homology"/>
<organism evidence="8 9">
    <name type="scientific">Methanothermus fervidus (strain ATCC 43054 / DSM 2088 / JCM 10308 / V24 S)</name>
    <dbReference type="NCBI Taxonomy" id="523846"/>
    <lineage>
        <taxon>Archaea</taxon>
        <taxon>Methanobacteriati</taxon>
        <taxon>Methanobacteriota</taxon>
        <taxon>Methanomada group</taxon>
        <taxon>Methanobacteria</taxon>
        <taxon>Methanobacteriales</taxon>
        <taxon>Methanothermaceae</taxon>
        <taxon>Methanothermus</taxon>
    </lineage>
</organism>
<reference evidence="8 9" key="1">
    <citation type="journal article" date="2010" name="Stand. Genomic Sci.">
        <title>Complete genome sequence of Methanothermus fervidus type strain (V24S).</title>
        <authorList>
            <person name="Anderson I."/>
            <person name="Djao O.D."/>
            <person name="Misra M."/>
            <person name="Chertkov O."/>
            <person name="Nolan M."/>
            <person name="Lucas S."/>
            <person name="Lapidus A."/>
            <person name="Del Rio T.G."/>
            <person name="Tice H."/>
            <person name="Cheng J.F."/>
            <person name="Tapia R."/>
            <person name="Han C."/>
            <person name="Goodwin L."/>
            <person name="Pitluck S."/>
            <person name="Liolios K."/>
            <person name="Ivanova N."/>
            <person name="Mavromatis K."/>
            <person name="Mikhailova N."/>
            <person name="Pati A."/>
            <person name="Brambilla E."/>
            <person name="Chen A."/>
            <person name="Palaniappan K."/>
            <person name="Land M."/>
            <person name="Hauser L."/>
            <person name="Chang Y.J."/>
            <person name="Jeffries C.D."/>
            <person name="Sikorski J."/>
            <person name="Spring S."/>
            <person name="Rohde M."/>
            <person name="Eichinger K."/>
            <person name="Huber H."/>
            <person name="Wirth R."/>
            <person name="Goker M."/>
            <person name="Detter J.C."/>
            <person name="Woyke T."/>
            <person name="Bristow J."/>
            <person name="Eisen J.A."/>
            <person name="Markowitz V."/>
            <person name="Hugenholtz P."/>
            <person name="Klenk H.P."/>
            <person name="Kyrpides N.C."/>
        </authorList>
    </citation>
    <scope>NUCLEOTIDE SEQUENCE [LARGE SCALE GENOMIC DNA]</scope>
    <source>
        <strain evidence="9">ATCC 43054 / DSM 2088 / JCM 10308 / V24 S</strain>
    </source>
</reference>
<comment type="catalytic activity">
    <reaction evidence="6">
        <text>(2R)-O-phospho-3-sulfolactate + H2O = (2R)-3-sulfolactate + phosphate</text>
        <dbReference type="Rhea" id="RHEA:23416"/>
        <dbReference type="ChEBI" id="CHEBI:15377"/>
        <dbReference type="ChEBI" id="CHEBI:15597"/>
        <dbReference type="ChEBI" id="CHEBI:43474"/>
        <dbReference type="ChEBI" id="CHEBI:58738"/>
        <dbReference type="EC" id="3.1.3.71"/>
    </reaction>
</comment>
<evidence type="ECO:0000256" key="7">
    <source>
        <dbReference type="NCBIfam" id="TIGR00298"/>
    </source>
</evidence>
<dbReference type="GO" id="GO:0050532">
    <property type="term" value="F:2-phosphosulfolactate phosphatase activity"/>
    <property type="evidence" value="ECO:0007669"/>
    <property type="project" value="UniProtKB-UniRule"/>
</dbReference>
<evidence type="ECO:0000313" key="8">
    <source>
        <dbReference type="EMBL" id="ADP78022.1"/>
    </source>
</evidence>
<dbReference type="InterPro" id="IPR005238">
    <property type="entry name" value="ComB-like"/>
</dbReference>
<gene>
    <name evidence="8" type="ordered locus">Mfer_1236</name>
</gene>
<dbReference type="Proteomes" id="UP000002315">
    <property type="component" value="Chromosome"/>
</dbReference>
<dbReference type="NCBIfam" id="TIGR00298">
    <property type="entry name" value="2-phosphosulfolactate phosphatase"/>
    <property type="match status" value="1"/>
</dbReference>
<dbReference type="EMBL" id="CP002278">
    <property type="protein sequence ID" value="ADP78022.1"/>
    <property type="molecule type" value="Genomic_DNA"/>
</dbReference>
<evidence type="ECO:0000256" key="5">
    <source>
        <dbReference type="ARBA" id="ARBA00022842"/>
    </source>
</evidence>
<sequence>MKVTLSLEKSKSNDLAIMVDVLRASTTIVAALDNFKKILPVSDKNLALKLSKKMNCLIAGERNGKKIREFDIGNSPIDIQKKSGEILILTTTNGTRVLNQIKCRTLIGSFINAKSVANVALKLANEHIDIVMAGVKGNFALEDFLGAGEIIKYMKNVELSEYAKSALLASMNKDEVDKAVKDSLSAKKLKKLGLYKDVEFCLKRNISNNVPYYNGKYIVNLKDLRNLGSITQSPDRSSS</sequence>
<keyword evidence="5" id="KW-0460">Magnesium</keyword>